<dbReference type="InterPro" id="IPR019775">
    <property type="entry name" value="WD40_repeat_CS"/>
</dbReference>
<dbReference type="PROSITE" id="PS00678">
    <property type="entry name" value="WD_REPEATS_1"/>
    <property type="match status" value="2"/>
</dbReference>
<keyword evidence="6" id="KW-1185">Reference proteome</keyword>
<feature type="repeat" description="WD" evidence="3">
    <location>
        <begin position="190"/>
        <end position="222"/>
    </location>
</feature>
<keyword evidence="1 3" id="KW-0853">WD repeat</keyword>
<dbReference type="PANTHER" id="PTHR22847:SF637">
    <property type="entry name" value="WD REPEAT DOMAIN 5B"/>
    <property type="match status" value="1"/>
</dbReference>
<evidence type="ECO:0000256" key="3">
    <source>
        <dbReference type="PROSITE-ProRule" id="PRU00221"/>
    </source>
</evidence>
<dbReference type="PANTHER" id="PTHR22847">
    <property type="entry name" value="WD40 REPEAT PROTEIN"/>
    <property type="match status" value="1"/>
</dbReference>
<dbReference type="Gene3D" id="2.130.10.10">
    <property type="entry name" value="YVTN repeat-like/Quinoprotein amine dehydrogenase"/>
    <property type="match status" value="5"/>
</dbReference>
<evidence type="ECO:0000313" key="5">
    <source>
        <dbReference type="EMBL" id="QDU63436.1"/>
    </source>
</evidence>
<proteinExistence type="predicted"/>
<feature type="repeat" description="WD" evidence="3">
    <location>
        <begin position="114"/>
        <end position="148"/>
    </location>
</feature>
<feature type="repeat" description="WD" evidence="3">
    <location>
        <begin position="488"/>
        <end position="519"/>
    </location>
</feature>
<evidence type="ECO:0000313" key="6">
    <source>
        <dbReference type="Proteomes" id="UP000317093"/>
    </source>
</evidence>
<feature type="repeat" description="WD" evidence="3">
    <location>
        <begin position="530"/>
        <end position="562"/>
    </location>
</feature>
<evidence type="ECO:0000256" key="1">
    <source>
        <dbReference type="ARBA" id="ARBA00022574"/>
    </source>
</evidence>
<dbReference type="PRINTS" id="PR00320">
    <property type="entry name" value="GPROTEINBRPT"/>
</dbReference>
<feature type="repeat" description="WD" evidence="3">
    <location>
        <begin position="231"/>
        <end position="272"/>
    </location>
</feature>
<dbReference type="RefSeq" id="WP_145260911.1">
    <property type="nucleotide sequence ID" value="NZ_CP036279.1"/>
</dbReference>
<dbReference type="Pfam" id="PF00400">
    <property type="entry name" value="WD40"/>
    <property type="match status" value="9"/>
</dbReference>
<feature type="domain" description="Anaphase-promoting complex subunit 4-like WD40" evidence="4">
    <location>
        <begin position="231"/>
        <end position="278"/>
    </location>
</feature>
<organism evidence="5 6">
    <name type="scientific">Kolteria novifilia</name>
    <dbReference type="NCBI Taxonomy" id="2527975"/>
    <lineage>
        <taxon>Bacteria</taxon>
        <taxon>Pseudomonadati</taxon>
        <taxon>Planctomycetota</taxon>
        <taxon>Planctomycetia</taxon>
        <taxon>Kolteriales</taxon>
        <taxon>Kolteriaceae</taxon>
        <taxon>Kolteria</taxon>
    </lineage>
</organism>
<dbReference type="InterPro" id="IPR036322">
    <property type="entry name" value="WD40_repeat_dom_sf"/>
</dbReference>
<gene>
    <name evidence="5" type="ORF">Pan216_43160</name>
</gene>
<feature type="repeat" description="WD" evidence="3">
    <location>
        <begin position="315"/>
        <end position="347"/>
    </location>
</feature>
<dbReference type="Pfam" id="PF12894">
    <property type="entry name" value="ANAPC4_WD40"/>
    <property type="match status" value="1"/>
</dbReference>
<feature type="repeat" description="WD" evidence="3">
    <location>
        <begin position="67"/>
        <end position="99"/>
    </location>
</feature>
<evidence type="ECO:0000256" key="2">
    <source>
        <dbReference type="ARBA" id="ARBA00022737"/>
    </source>
</evidence>
<feature type="repeat" description="WD" evidence="3">
    <location>
        <begin position="399"/>
        <end position="434"/>
    </location>
</feature>
<evidence type="ECO:0000259" key="4">
    <source>
        <dbReference type="Pfam" id="PF12894"/>
    </source>
</evidence>
<name>A0A518B8X8_9BACT</name>
<dbReference type="OrthoDB" id="500858at2"/>
<dbReference type="SUPFAM" id="SSF50978">
    <property type="entry name" value="WD40 repeat-like"/>
    <property type="match status" value="2"/>
</dbReference>
<feature type="repeat" description="WD" evidence="3">
    <location>
        <begin position="357"/>
        <end position="391"/>
    </location>
</feature>
<dbReference type="CDD" id="cd00200">
    <property type="entry name" value="WD40"/>
    <property type="match status" value="2"/>
</dbReference>
<dbReference type="Proteomes" id="UP000317093">
    <property type="component" value="Chromosome"/>
</dbReference>
<dbReference type="KEGG" id="knv:Pan216_43160"/>
<dbReference type="PROSITE" id="PS50082">
    <property type="entry name" value="WD_REPEATS_2"/>
    <property type="match status" value="10"/>
</dbReference>
<dbReference type="InterPro" id="IPR001680">
    <property type="entry name" value="WD40_rpt"/>
</dbReference>
<dbReference type="InterPro" id="IPR024977">
    <property type="entry name" value="Apc4-like_WD40_dom"/>
</dbReference>
<keyword evidence="2" id="KW-0677">Repeat</keyword>
<dbReference type="InterPro" id="IPR015943">
    <property type="entry name" value="WD40/YVTN_repeat-like_dom_sf"/>
</dbReference>
<dbReference type="EMBL" id="CP036279">
    <property type="protein sequence ID" value="QDU63436.1"/>
    <property type="molecule type" value="Genomic_DNA"/>
</dbReference>
<dbReference type="PROSITE" id="PS50294">
    <property type="entry name" value="WD_REPEATS_REGION"/>
    <property type="match status" value="9"/>
</dbReference>
<dbReference type="InterPro" id="IPR020472">
    <property type="entry name" value="WD40_PAC1"/>
</dbReference>
<reference evidence="5 6" key="1">
    <citation type="submission" date="2019-02" db="EMBL/GenBank/DDBJ databases">
        <title>Deep-cultivation of Planctomycetes and their phenomic and genomic characterization uncovers novel biology.</title>
        <authorList>
            <person name="Wiegand S."/>
            <person name="Jogler M."/>
            <person name="Boedeker C."/>
            <person name="Pinto D."/>
            <person name="Vollmers J."/>
            <person name="Rivas-Marin E."/>
            <person name="Kohn T."/>
            <person name="Peeters S.H."/>
            <person name="Heuer A."/>
            <person name="Rast P."/>
            <person name="Oberbeckmann S."/>
            <person name="Bunk B."/>
            <person name="Jeske O."/>
            <person name="Meyerdierks A."/>
            <person name="Storesund J.E."/>
            <person name="Kallscheuer N."/>
            <person name="Luecker S."/>
            <person name="Lage O.M."/>
            <person name="Pohl T."/>
            <person name="Merkel B.J."/>
            <person name="Hornburger P."/>
            <person name="Mueller R.-W."/>
            <person name="Bruemmer F."/>
            <person name="Labrenz M."/>
            <person name="Spormann A.M."/>
            <person name="Op den Camp H."/>
            <person name="Overmann J."/>
            <person name="Amann R."/>
            <person name="Jetten M.S.M."/>
            <person name="Mascher T."/>
            <person name="Medema M.H."/>
            <person name="Devos D.P."/>
            <person name="Kaster A.-K."/>
            <person name="Ovreas L."/>
            <person name="Rohde M."/>
            <person name="Galperin M.Y."/>
            <person name="Jogler C."/>
        </authorList>
    </citation>
    <scope>NUCLEOTIDE SEQUENCE [LARGE SCALE GENOMIC DNA]</scope>
    <source>
        <strain evidence="5 6">Pan216</strain>
    </source>
</reference>
<dbReference type="AlphaFoldDB" id="A0A518B8X8"/>
<feature type="repeat" description="WD" evidence="3">
    <location>
        <begin position="441"/>
        <end position="475"/>
    </location>
</feature>
<dbReference type="SMART" id="SM00320">
    <property type="entry name" value="WD40"/>
    <property type="match status" value="14"/>
</dbReference>
<sequence length="679" mass="75213">MAITCSVNWLSTSESQIVSKTPVELGAVGRTVTTIAAHPMTDALLLGTVDGEIVVWDPTHGCQTNLMQAHAGDVSCVSITLDGKYILSGSIDGSIVLWNRQLTQVVRFETESRIKGVSLSPDRGYIAAGGSDGSLRVWHTDSGEEICNLKAYDDEITGCAWVASNQVVTVDVKGHLVAWDIENKRTIRKLSAHEGTISQILVAPKSGWYVTASSDSTIRFWSTFHRERFSLPESRQPITGIDLTPDEKLLAAAYRDGMIRLYDVDRGKLYDEFAAHESRLVGCALLTGSRDLITVDQEGCLRGWDLGEMGMTRFVNQHGGEVYRVQYTPDNIHLLSVGEDGHLKLWDRNELVETGYIDSHDQPITSCAVSPDNRLWALGTADGVIKIWDVELESFEVTIRAHEEMVSDLKFLPDGDWLISSSWDMKLKLWNLQTKQKHCVYSGHTKAVAACDISLDARHLVSVAWDGQLRVWDLNERLRETLNERLLLEGHDDRVLCCTISPDGSIVATGSADRTIRLWRTDRVTEPSVLVGHTDQVTCCRFTPDGQLLISADRDGVVYVWEPTMKQAIGSISHTSAILTLDVAPDGAQVAVGDEEGLVHFIELSYEFGPNWIAGRTQFKAQKMWRRGSAPEEVIEVICLYCGHAEVIKKKGLGLPWKCGKCSLTMMVCPNPLPPLPKE</sequence>
<accession>A0A518B8X8</accession>
<protein>
    <submittedName>
        <fullName evidence="5">WD domain, G-beta repeat</fullName>
    </submittedName>
</protein>